<dbReference type="InterPro" id="IPR032784">
    <property type="entry name" value="THDPS_M"/>
</dbReference>
<keyword evidence="3" id="KW-1185">Reference proteome</keyword>
<dbReference type="InterPro" id="IPR011004">
    <property type="entry name" value="Trimer_LpxA-like_sf"/>
</dbReference>
<proteinExistence type="predicted"/>
<protein>
    <submittedName>
        <fullName evidence="2">2,3,4,5-tetrahydropyridine-2,6-dicarboxylate N-succinyltransferase</fullName>
    </submittedName>
</protein>
<reference evidence="2 3" key="1">
    <citation type="submission" date="2022-12" db="EMBL/GenBank/DDBJ databases">
        <title>Coexistence and Characterization of a Novel Tigecycline Resistance gene tet(X) variant and blaNDM-1 in a Pseudomonas caeni Isolate of Chicken Origin.</title>
        <authorList>
            <person name="Lu X."/>
            <person name="Zhang L."/>
            <person name="Li R."/>
            <person name="Wang Z."/>
        </authorList>
    </citation>
    <scope>NUCLEOTIDE SEQUENCE [LARGE SCALE GENOMIC DNA]</scope>
    <source>
        <strain evidence="2 3">CE14</strain>
    </source>
</reference>
<dbReference type="AlphaFoldDB" id="A0AAE9VWY2"/>
<dbReference type="Proteomes" id="UP001212189">
    <property type="component" value="Chromosome"/>
</dbReference>
<evidence type="ECO:0000313" key="2">
    <source>
        <dbReference type="EMBL" id="WBE26311.1"/>
    </source>
</evidence>
<dbReference type="RefSeq" id="WP_269819233.1">
    <property type="nucleotide sequence ID" value="NZ_CP114976.1"/>
</dbReference>
<accession>A0AAE9VWY2</accession>
<dbReference type="Gene3D" id="2.160.10.10">
    <property type="entry name" value="Hexapeptide repeat proteins"/>
    <property type="match status" value="1"/>
</dbReference>
<dbReference type="KEGG" id="dce:O6P33_05660"/>
<evidence type="ECO:0000259" key="1">
    <source>
        <dbReference type="Pfam" id="PF14789"/>
    </source>
</evidence>
<dbReference type="Gene3D" id="3.30.60.70">
    <property type="entry name" value="Trimeric LpxA-like enzymes"/>
    <property type="match status" value="1"/>
</dbReference>
<organism evidence="2 3">
    <name type="scientific">Denitrificimonas caeni</name>
    <dbReference type="NCBI Taxonomy" id="521720"/>
    <lineage>
        <taxon>Bacteria</taxon>
        <taxon>Pseudomonadati</taxon>
        <taxon>Pseudomonadota</taxon>
        <taxon>Gammaproteobacteria</taxon>
        <taxon>Pseudomonadales</taxon>
        <taxon>Pseudomonadaceae</taxon>
        <taxon>Denitrificimonas</taxon>
    </lineage>
</organism>
<evidence type="ECO:0000313" key="3">
    <source>
        <dbReference type="Proteomes" id="UP001212189"/>
    </source>
</evidence>
<dbReference type="Gene3D" id="3.30.70.2010">
    <property type="match status" value="1"/>
</dbReference>
<sequence length="329" mass="35305">MSQSMFSIAFGVGTRNRDKQWLEVLFPRPLLRPSAVFIDRIKAILGYNGGNQIIDFNFAVASNLATALKYIAPEQSALLVRLAESHKPTVACILEHDAKPVSVPEAYLKLQLISHRLCKPHEINLTDLFNVLPNVAWTNRGAIDINEVAELQLEERIKGRMLDVFSVDKLPKLTDYVVPKGIHIADAARVRLGAYVGEGTVVLHEGSINFNAGTQGASTIDGCIASGVLIGADSTLQGGCSMASTASQPLISVGHHCVINSHAGVGISLGNRNTVEAGLWLTGDTSVTVLDNAKQLVKTVLASELALQDDLSFYRNPETGAVECISKAP</sequence>
<gene>
    <name evidence="2" type="ORF">O6P33_05660</name>
</gene>
<feature type="domain" description="2,3,4,5-tetrahydropyridine-2,6-dicarboxylate N-succinyltransferase middle" evidence="1">
    <location>
        <begin position="132"/>
        <end position="172"/>
    </location>
</feature>
<dbReference type="Pfam" id="PF14789">
    <property type="entry name" value="THDPS_M"/>
    <property type="match status" value="1"/>
</dbReference>
<dbReference type="InterPro" id="IPR038361">
    <property type="entry name" value="THDPS_M_sf"/>
</dbReference>
<dbReference type="SUPFAM" id="SSF51161">
    <property type="entry name" value="Trimeric LpxA-like enzymes"/>
    <property type="match status" value="1"/>
</dbReference>
<name>A0AAE9VWY2_9GAMM</name>
<dbReference type="EMBL" id="CP114976">
    <property type="protein sequence ID" value="WBE26311.1"/>
    <property type="molecule type" value="Genomic_DNA"/>
</dbReference>